<keyword evidence="3" id="KW-1185">Reference proteome</keyword>
<gene>
    <name evidence="2" type="ORF">KDK_14960</name>
</gene>
<evidence type="ECO:0000313" key="2">
    <source>
        <dbReference type="EMBL" id="GCE17696.1"/>
    </source>
</evidence>
<evidence type="ECO:0000256" key="1">
    <source>
        <dbReference type="SAM" id="MobiDB-lite"/>
    </source>
</evidence>
<dbReference type="AlphaFoldDB" id="A0A402AF31"/>
<name>A0A402AF31_9CHLR</name>
<protein>
    <submittedName>
        <fullName evidence="2">Uncharacterized protein</fullName>
    </submittedName>
</protein>
<feature type="region of interest" description="Disordered" evidence="1">
    <location>
        <begin position="14"/>
        <end position="35"/>
    </location>
</feature>
<reference evidence="3" key="1">
    <citation type="submission" date="2018-12" db="EMBL/GenBank/DDBJ databases">
        <title>Tengunoibacter tsumagoiensis gen. nov., sp. nov., Dictyobacter kobayashii sp. nov., D. alpinus sp. nov., and D. joshuensis sp. nov. and description of Dictyobacteraceae fam. nov. within the order Ktedonobacterales isolated from Tengu-no-mugimeshi.</title>
        <authorList>
            <person name="Wang C.M."/>
            <person name="Zheng Y."/>
            <person name="Sakai Y."/>
            <person name="Toyoda A."/>
            <person name="Minakuchi Y."/>
            <person name="Abe K."/>
            <person name="Yokota A."/>
            <person name="Yabe S."/>
        </authorList>
    </citation>
    <scope>NUCLEOTIDE SEQUENCE [LARGE SCALE GENOMIC DNA]</scope>
    <source>
        <strain evidence="3">Uno11</strain>
    </source>
</reference>
<sequence>MAVMCVMRSVFGGRPQLPTKHTPHHNPAPQAPKRNIKKSCMKGAGDCSPAPFGMGGMTLGYGYIL</sequence>
<dbReference type="EMBL" id="BIFS01000001">
    <property type="protein sequence ID" value="GCE17696.1"/>
    <property type="molecule type" value="Genomic_DNA"/>
</dbReference>
<comment type="caution">
    <text evidence="2">The sequence shown here is derived from an EMBL/GenBank/DDBJ whole genome shotgun (WGS) entry which is preliminary data.</text>
</comment>
<proteinExistence type="predicted"/>
<evidence type="ECO:0000313" key="3">
    <source>
        <dbReference type="Proteomes" id="UP000287188"/>
    </source>
</evidence>
<organism evidence="2 3">
    <name type="scientific">Dictyobacter kobayashii</name>
    <dbReference type="NCBI Taxonomy" id="2014872"/>
    <lineage>
        <taxon>Bacteria</taxon>
        <taxon>Bacillati</taxon>
        <taxon>Chloroflexota</taxon>
        <taxon>Ktedonobacteria</taxon>
        <taxon>Ktedonobacterales</taxon>
        <taxon>Dictyobacteraceae</taxon>
        <taxon>Dictyobacter</taxon>
    </lineage>
</organism>
<accession>A0A402AF31</accession>
<dbReference type="Proteomes" id="UP000287188">
    <property type="component" value="Unassembled WGS sequence"/>
</dbReference>